<evidence type="ECO:0000313" key="5">
    <source>
        <dbReference type="EMBL" id="USW48641.1"/>
    </source>
</evidence>
<comment type="similarity">
    <text evidence="1">Belongs to the 'GDXG' lipolytic enzyme family.</text>
</comment>
<reference evidence="5" key="1">
    <citation type="submission" date="2022-06" db="EMBL/GenBank/DDBJ databases">
        <title>Complete genome sequences of two strains of the flax pathogen Septoria linicola.</title>
        <authorList>
            <person name="Lapalu N."/>
            <person name="Simon A."/>
            <person name="Demenou B."/>
            <person name="Paumier D."/>
            <person name="Guillot M.-P."/>
            <person name="Gout L."/>
            <person name="Valade R."/>
        </authorList>
    </citation>
    <scope>NUCLEOTIDE SEQUENCE</scope>
    <source>
        <strain evidence="5">SE15195</strain>
    </source>
</reference>
<organism evidence="5 6">
    <name type="scientific">Septoria linicola</name>
    <dbReference type="NCBI Taxonomy" id="215465"/>
    <lineage>
        <taxon>Eukaryota</taxon>
        <taxon>Fungi</taxon>
        <taxon>Dikarya</taxon>
        <taxon>Ascomycota</taxon>
        <taxon>Pezizomycotina</taxon>
        <taxon>Dothideomycetes</taxon>
        <taxon>Dothideomycetidae</taxon>
        <taxon>Mycosphaerellales</taxon>
        <taxon>Mycosphaerellaceae</taxon>
        <taxon>Septoria</taxon>
    </lineage>
</organism>
<dbReference type="Proteomes" id="UP001056384">
    <property type="component" value="Chromosome 1"/>
</dbReference>
<evidence type="ECO:0000259" key="4">
    <source>
        <dbReference type="Pfam" id="PF07859"/>
    </source>
</evidence>
<dbReference type="PROSITE" id="PS01174">
    <property type="entry name" value="LIPASE_GDXG_SER"/>
    <property type="match status" value="1"/>
</dbReference>
<dbReference type="SUPFAM" id="SSF53474">
    <property type="entry name" value="alpha/beta-Hydrolases"/>
    <property type="match status" value="1"/>
</dbReference>
<dbReference type="Pfam" id="PF07859">
    <property type="entry name" value="Abhydrolase_3"/>
    <property type="match status" value="1"/>
</dbReference>
<feature type="domain" description="Alpha/beta hydrolase fold-3" evidence="4">
    <location>
        <begin position="122"/>
        <end position="235"/>
    </location>
</feature>
<evidence type="ECO:0000313" key="6">
    <source>
        <dbReference type="Proteomes" id="UP001056384"/>
    </source>
</evidence>
<dbReference type="PANTHER" id="PTHR48081">
    <property type="entry name" value="AB HYDROLASE SUPERFAMILY PROTEIN C4A8.06C"/>
    <property type="match status" value="1"/>
</dbReference>
<keyword evidence="2 5" id="KW-0378">Hydrolase</keyword>
<dbReference type="InterPro" id="IPR033140">
    <property type="entry name" value="Lipase_GDXG_put_SER_AS"/>
</dbReference>
<accession>A0A9Q9APV7</accession>
<dbReference type="Gene3D" id="3.40.50.1820">
    <property type="entry name" value="alpha/beta hydrolase"/>
    <property type="match status" value="1"/>
</dbReference>
<sequence length="310" mass="33825">MPPQPDSPLPMPSLKDKLLFIPLLGRVVAAALTRALTLPITNTAKANRTFKDIAFAALRAQLAHISIAQEVLLNAKITTEETYLDFAKKPNFRPDTDVLPAGLKLHRLGPKTAEKTVLYFHEGGYKELAKTKATSIVIVAYTLTLTPGGQYPTQLKQAAESLDWLLNTIGRKPADIIFAGDSAGGNLTLGLLSHLLHPHPDISKIVLQEPLAAALLISAWIKFATTDDSWKRNATNIIVKDVLIWGGDKEVIIDSIEAMSRTLQQVHPGTELVVELDAAREDFIMDALLGYQEKATGTKVIEGWLASRLS</sequence>
<dbReference type="InterPro" id="IPR029058">
    <property type="entry name" value="AB_hydrolase_fold"/>
</dbReference>
<evidence type="ECO:0000256" key="1">
    <source>
        <dbReference type="ARBA" id="ARBA00010515"/>
    </source>
</evidence>
<evidence type="ECO:0000256" key="3">
    <source>
        <dbReference type="PROSITE-ProRule" id="PRU10038"/>
    </source>
</evidence>
<dbReference type="GO" id="GO:0016787">
    <property type="term" value="F:hydrolase activity"/>
    <property type="evidence" value="ECO:0007669"/>
    <property type="project" value="UniProtKB-KW"/>
</dbReference>
<evidence type="ECO:0000256" key="2">
    <source>
        <dbReference type="ARBA" id="ARBA00022801"/>
    </source>
</evidence>
<feature type="active site" evidence="3">
    <location>
        <position position="182"/>
    </location>
</feature>
<dbReference type="EMBL" id="CP099418">
    <property type="protein sequence ID" value="USW48641.1"/>
    <property type="molecule type" value="Genomic_DNA"/>
</dbReference>
<dbReference type="InterPro" id="IPR050300">
    <property type="entry name" value="GDXG_lipolytic_enzyme"/>
</dbReference>
<keyword evidence="6" id="KW-1185">Reference proteome</keyword>
<dbReference type="PANTHER" id="PTHR48081:SF31">
    <property type="entry name" value="STERYL ACETYL HYDROLASE MUG81-RELATED"/>
    <property type="match status" value="1"/>
</dbReference>
<proteinExistence type="inferred from homology"/>
<gene>
    <name evidence="5" type="ORF">Slin15195_G019600</name>
</gene>
<protein>
    <submittedName>
        <fullName evidence="5">Alpha/beta hydrolase-3, lipase, GDXG serine active</fullName>
    </submittedName>
</protein>
<name>A0A9Q9APV7_9PEZI</name>
<dbReference type="InterPro" id="IPR013094">
    <property type="entry name" value="AB_hydrolase_3"/>
</dbReference>
<dbReference type="AlphaFoldDB" id="A0A9Q9APV7"/>